<keyword evidence="2" id="KW-1185">Reference proteome</keyword>
<dbReference type="Proteomes" id="UP000019184">
    <property type="component" value="Unassembled WGS sequence"/>
</dbReference>
<dbReference type="AlphaFoldDB" id="A0A7U7GC80"/>
<evidence type="ECO:0000313" key="1">
    <source>
        <dbReference type="EMBL" id="CDH45655.1"/>
    </source>
</evidence>
<protein>
    <submittedName>
        <fullName evidence="1">Uncharacterized protein</fullName>
    </submittedName>
</protein>
<reference evidence="1 2" key="1">
    <citation type="journal article" date="2014" name="ISME J.">
        <title>Candidatus Competibacter-lineage genomes retrieved from metagenomes reveal functional metabolic diversity.</title>
        <authorList>
            <person name="McIlroy S.J."/>
            <person name="Albertsen M."/>
            <person name="Andresen E.K."/>
            <person name="Saunders A.M."/>
            <person name="Kristiansen R."/>
            <person name="Stokholm-Bjerregaard M."/>
            <person name="Nielsen K.L."/>
            <person name="Nielsen P.H."/>
        </authorList>
    </citation>
    <scope>NUCLEOTIDE SEQUENCE [LARGE SCALE GENOMIC DNA]</scope>
    <source>
        <strain evidence="1 2">Run_B_J11</strain>
    </source>
</reference>
<evidence type="ECO:0000313" key="2">
    <source>
        <dbReference type="Proteomes" id="UP000019184"/>
    </source>
</evidence>
<sequence>MALSDAELKTLVDSGKYVEITGDDPSEELQK</sequence>
<organism evidence="1 2">
    <name type="scientific">Candidatus Contendobacter odensis Run_B_J11</name>
    <dbReference type="NCBI Taxonomy" id="1400861"/>
    <lineage>
        <taxon>Bacteria</taxon>
        <taxon>Pseudomonadati</taxon>
        <taxon>Pseudomonadota</taxon>
        <taxon>Gammaproteobacteria</taxon>
        <taxon>Candidatus Competibacteraceae</taxon>
        <taxon>Candidatus Contendibacter</taxon>
    </lineage>
</organism>
<dbReference type="EMBL" id="CBTK010000195">
    <property type="protein sequence ID" value="CDH45655.1"/>
    <property type="molecule type" value="Genomic_DNA"/>
</dbReference>
<gene>
    <name evidence="1" type="ORF">BN874_2740003</name>
</gene>
<name>A0A7U7GC80_9GAMM</name>
<proteinExistence type="predicted"/>
<accession>A0A7U7GC80</accession>
<comment type="caution">
    <text evidence="1">The sequence shown here is derived from an EMBL/GenBank/DDBJ whole genome shotgun (WGS) entry which is preliminary data.</text>
</comment>